<proteinExistence type="predicted"/>
<evidence type="ECO:0000313" key="1">
    <source>
        <dbReference type="EMBL" id="KAK8494081.1"/>
    </source>
</evidence>
<reference evidence="1 2" key="1">
    <citation type="journal article" date="2024" name="G3 (Bethesda)">
        <title>Genome assembly of Hibiscus sabdariffa L. provides insights into metabolisms of medicinal natural products.</title>
        <authorList>
            <person name="Kim T."/>
        </authorList>
    </citation>
    <scope>NUCLEOTIDE SEQUENCE [LARGE SCALE GENOMIC DNA]</scope>
    <source>
        <strain evidence="1">TK-2024</strain>
        <tissue evidence="1">Old leaves</tissue>
    </source>
</reference>
<sequence>MPKTKTKEKRLFLSAKKKNENFTLITPQNLPYPHKPISPIPTTTPPFRSNWLSLFRVCSKPKSFPPPHPVFLLAPFSSCKTLDPSLLQRASLPGLRNPSQIASLWGFDRCEFYF</sequence>
<protein>
    <submittedName>
        <fullName evidence="1">Uncharacterized protein</fullName>
    </submittedName>
</protein>
<comment type="caution">
    <text evidence="1">The sequence shown here is derived from an EMBL/GenBank/DDBJ whole genome shotgun (WGS) entry which is preliminary data.</text>
</comment>
<dbReference type="EMBL" id="JBBPBM010000569">
    <property type="protein sequence ID" value="KAK8494081.1"/>
    <property type="molecule type" value="Genomic_DNA"/>
</dbReference>
<gene>
    <name evidence="1" type="ORF">V6N12_019835</name>
</gene>
<name>A0ABR2AL18_9ROSI</name>
<evidence type="ECO:0000313" key="2">
    <source>
        <dbReference type="Proteomes" id="UP001472677"/>
    </source>
</evidence>
<accession>A0ABR2AL18</accession>
<organism evidence="1 2">
    <name type="scientific">Hibiscus sabdariffa</name>
    <name type="common">roselle</name>
    <dbReference type="NCBI Taxonomy" id="183260"/>
    <lineage>
        <taxon>Eukaryota</taxon>
        <taxon>Viridiplantae</taxon>
        <taxon>Streptophyta</taxon>
        <taxon>Embryophyta</taxon>
        <taxon>Tracheophyta</taxon>
        <taxon>Spermatophyta</taxon>
        <taxon>Magnoliopsida</taxon>
        <taxon>eudicotyledons</taxon>
        <taxon>Gunneridae</taxon>
        <taxon>Pentapetalae</taxon>
        <taxon>rosids</taxon>
        <taxon>malvids</taxon>
        <taxon>Malvales</taxon>
        <taxon>Malvaceae</taxon>
        <taxon>Malvoideae</taxon>
        <taxon>Hibiscus</taxon>
    </lineage>
</organism>
<keyword evidence="2" id="KW-1185">Reference proteome</keyword>
<dbReference type="Proteomes" id="UP001472677">
    <property type="component" value="Unassembled WGS sequence"/>
</dbReference>